<feature type="domain" description="Amidohydrolase 3" evidence="1">
    <location>
        <begin position="28"/>
        <end position="95"/>
    </location>
</feature>
<dbReference type="EMBL" id="CP121261">
    <property type="protein sequence ID" value="WFP10479.1"/>
    <property type="molecule type" value="Genomic_DNA"/>
</dbReference>
<protein>
    <submittedName>
        <fullName evidence="2">Amidohydrolase family protein</fullName>
    </submittedName>
</protein>
<proteinExistence type="predicted"/>
<evidence type="ECO:0000313" key="2">
    <source>
        <dbReference type="EMBL" id="WFP10479.1"/>
    </source>
</evidence>
<dbReference type="RefSeq" id="WP_268081801.1">
    <property type="nucleotide sequence ID" value="NZ_CP106885.1"/>
</dbReference>
<accession>A0ABY8H156</accession>
<evidence type="ECO:0000313" key="3">
    <source>
        <dbReference type="Proteomes" id="UP001214170"/>
    </source>
</evidence>
<reference evidence="2 3" key="1">
    <citation type="submission" date="2023-03" db="EMBL/GenBank/DDBJ databases">
        <title>Achromobacter spanius LIG8.</title>
        <authorList>
            <person name="Shrestha S."/>
        </authorList>
    </citation>
    <scope>NUCLEOTIDE SEQUENCE [LARGE SCALE GENOMIC DNA]</scope>
    <source>
        <strain evidence="2 3">LIG8</strain>
    </source>
</reference>
<dbReference type="InterPro" id="IPR013108">
    <property type="entry name" value="Amidohydro_3"/>
</dbReference>
<organism evidence="2 3">
    <name type="scientific">Achromobacter spanius</name>
    <dbReference type="NCBI Taxonomy" id="217203"/>
    <lineage>
        <taxon>Bacteria</taxon>
        <taxon>Pseudomonadati</taxon>
        <taxon>Pseudomonadota</taxon>
        <taxon>Betaproteobacteria</taxon>
        <taxon>Burkholderiales</taxon>
        <taxon>Alcaligenaceae</taxon>
        <taxon>Achromobacter</taxon>
    </lineage>
</organism>
<dbReference type="Pfam" id="PF07969">
    <property type="entry name" value="Amidohydro_3"/>
    <property type="match status" value="1"/>
</dbReference>
<name>A0ABY8H156_9BURK</name>
<sequence length="126" mass="13600">MPAPDWPSLRMTSFSVSKKDCDICDIGLFTLEQAVHKMTGKPASYFRLPRRGHIAAGHAADLVVFDADTIADKATWASPTRQAQGIDYVLVNGNVAWRAGEGTGARSGKVIRGDVDRASTSLVARR</sequence>
<dbReference type="InterPro" id="IPR011059">
    <property type="entry name" value="Metal-dep_hydrolase_composite"/>
</dbReference>
<dbReference type="Proteomes" id="UP001214170">
    <property type="component" value="Chromosome"/>
</dbReference>
<keyword evidence="3" id="KW-1185">Reference proteome</keyword>
<gene>
    <name evidence="2" type="ORF">P8T11_11645</name>
</gene>
<evidence type="ECO:0000259" key="1">
    <source>
        <dbReference type="Pfam" id="PF07969"/>
    </source>
</evidence>
<dbReference type="SUPFAM" id="SSF51338">
    <property type="entry name" value="Composite domain of metallo-dependent hydrolases"/>
    <property type="match status" value="1"/>
</dbReference>
<dbReference type="Gene3D" id="2.30.40.10">
    <property type="entry name" value="Urease, subunit C, domain 1"/>
    <property type="match status" value="1"/>
</dbReference>